<keyword evidence="3 8" id="KW-0413">Isomerase</keyword>
<evidence type="ECO:0000313" key="8">
    <source>
        <dbReference type="EMBL" id="QXM05354.1"/>
    </source>
</evidence>
<dbReference type="InterPro" id="IPR001250">
    <property type="entry name" value="Man6P_Isoase-1"/>
</dbReference>
<reference evidence="8" key="1">
    <citation type="submission" date="2021-07" db="EMBL/GenBank/DDBJ databases">
        <title>Complete genome sequence of Crassaminicella sp. 143-21, isolated from a deep-sea hydrothermal vent.</title>
        <authorList>
            <person name="Li X."/>
        </authorList>
    </citation>
    <scope>NUCLEOTIDE SEQUENCE</scope>
    <source>
        <strain evidence="8">143-21</strain>
    </source>
</reference>
<dbReference type="PANTHER" id="PTHR42742">
    <property type="entry name" value="TRANSCRIPTIONAL REPRESSOR MPRA"/>
    <property type="match status" value="1"/>
</dbReference>
<dbReference type="InterPro" id="IPR051804">
    <property type="entry name" value="Carb_Metab_Reg_Kinase/Isom"/>
</dbReference>
<evidence type="ECO:0000259" key="6">
    <source>
        <dbReference type="Pfam" id="PF20511"/>
    </source>
</evidence>
<name>A0ABX8R8I7_9CLOT</name>
<dbReference type="InterPro" id="IPR049071">
    <property type="entry name" value="MPI_cupin_dom"/>
</dbReference>
<gene>
    <name evidence="8" type="primary">manA</name>
    <name evidence="8" type="ORF">KVH43_08095</name>
</gene>
<dbReference type="NCBIfam" id="TIGR00218">
    <property type="entry name" value="manA"/>
    <property type="match status" value="1"/>
</dbReference>
<keyword evidence="1" id="KW-0479">Metal-binding</keyword>
<dbReference type="Pfam" id="PF21621">
    <property type="entry name" value="MPI_cupin_dom"/>
    <property type="match status" value="1"/>
</dbReference>
<sequence>MYPLKFEHIYVNKVWGGRNLESFREDLPEGKIGESWEVACRKDVVSIISNGKYKGMSLDKLILKESDAILGTKISNKHFPLLIKFLDAQSKLSIQVHPNDFYALQNENDLGKTEAWVVLDAQENASMVLGVKDCSPDGFKEALEKGDLEPYLNRISVKKGDVYFIQSGLIHTMEGVLVAEIQQNSDTTYRVYDYNRGRELHIKKAMDVIDFSIHAKKASGLCIHKEGYEKTYYCYDHNFSLEKYKIEGSCIEKSDKERFYIFICIDGEGLIRYSNGIEEIRKGDTVFIPAGLGAYTLDGNFTLLKAYVPNIEKLEKEILGEIKYLSDC</sequence>
<feature type="domain" description="Mannose-6-phosphate isomerase cupin" evidence="7">
    <location>
        <begin position="231"/>
        <end position="307"/>
    </location>
</feature>
<evidence type="ECO:0000256" key="4">
    <source>
        <dbReference type="ARBA" id="ARBA00029741"/>
    </source>
</evidence>
<organism evidence="8 9">
    <name type="scientific">Crassaminicella indica</name>
    <dbReference type="NCBI Taxonomy" id="2855394"/>
    <lineage>
        <taxon>Bacteria</taxon>
        <taxon>Bacillati</taxon>
        <taxon>Bacillota</taxon>
        <taxon>Clostridia</taxon>
        <taxon>Eubacteriales</taxon>
        <taxon>Clostridiaceae</taxon>
        <taxon>Crassaminicella</taxon>
    </lineage>
</organism>
<dbReference type="RefSeq" id="WP_218282053.1">
    <property type="nucleotide sequence ID" value="NZ_CP078093.1"/>
</dbReference>
<feature type="domain" description="Phosphomannose isomerase type I catalytic" evidence="6">
    <location>
        <begin position="6"/>
        <end position="100"/>
    </location>
</feature>
<dbReference type="Pfam" id="PF20511">
    <property type="entry name" value="PMI_typeI_cat"/>
    <property type="match status" value="1"/>
</dbReference>
<evidence type="ECO:0000256" key="3">
    <source>
        <dbReference type="ARBA" id="ARBA00023235"/>
    </source>
</evidence>
<dbReference type="EMBL" id="CP078093">
    <property type="protein sequence ID" value="QXM05354.1"/>
    <property type="molecule type" value="Genomic_DNA"/>
</dbReference>
<accession>A0ABX8R8I7</accession>
<evidence type="ECO:0000313" key="9">
    <source>
        <dbReference type="Proteomes" id="UP000886818"/>
    </source>
</evidence>
<dbReference type="InterPro" id="IPR046457">
    <property type="entry name" value="PMI_typeI_cat"/>
</dbReference>
<dbReference type="PIRSF" id="PIRSF036894">
    <property type="entry name" value="PMI_Firm_short"/>
    <property type="match status" value="1"/>
</dbReference>
<protein>
    <recommendedName>
        <fullName evidence="4">Phosphohexomutase</fullName>
    </recommendedName>
    <alternativeName>
        <fullName evidence="5">Phosphomannose isomerase</fullName>
    </alternativeName>
</protein>
<keyword evidence="2" id="KW-0862">Zinc</keyword>
<evidence type="ECO:0000256" key="1">
    <source>
        <dbReference type="ARBA" id="ARBA00022723"/>
    </source>
</evidence>
<proteinExistence type="predicted"/>
<dbReference type="InterPro" id="IPR014628">
    <property type="entry name" value="Man6P_isomerase_Firm_short"/>
</dbReference>
<dbReference type="GO" id="GO:0004476">
    <property type="term" value="F:mannose-6-phosphate isomerase activity"/>
    <property type="evidence" value="ECO:0007669"/>
    <property type="project" value="UniProtKB-EC"/>
</dbReference>
<dbReference type="PANTHER" id="PTHR42742:SF3">
    <property type="entry name" value="FRUCTOKINASE"/>
    <property type="match status" value="1"/>
</dbReference>
<dbReference type="CDD" id="cd07010">
    <property type="entry name" value="cupin_PMI_type_I_N_bac"/>
    <property type="match status" value="1"/>
</dbReference>
<keyword evidence="9" id="KW-1185">Reference proteome</keyword>
<dbReference type="Proteomes" id="UP000886818">
    <property type="component" value="Chromosome"/>
</dbReference>
<evidence type="ECO:0000256" key="2">
    <source>
        <dbReference type="ARBA" id="ARBA00022833"/>
    </source>
</evidence>
<evidence type="ECO:0000259" key="7">
    <source>
        <dbReference type="Pfam" id="PF21621"/>
    </source>
</evidence>
<evidence type="ECO:0000256" key="5">
    <source>
        <dbReference type="ARBA" id="ARBA00030762"/>
    </source>
</evidence>